<organism evidence="2 3">
    <name type="scientific">Flavobacterium stagni</name>
    <dbReference type="NCBI Taxonomy" id="2506421"/>
    <lineage>
        <taxon>Bacteria</taxon>
        <taxon>Pseudomonadati</taxon>
        <taxon>Bacteroidota</taxon>
        <taxon>Flavobacteriia</taxon>
        <taxon>Flavobacteriales</taxon>
        <taxon>Flavobacteriaceae</taxon>
        <taxon>Flavobacterium</taxon>
    </lineage>
</organism>
<comment type="caution">
    <text evidence="2">The sequence shown here is derived from an EMBL/GenBank/DDBJ whole genome shotgun (WGS) entry which is preliminary data.</text>
</comment>
<evidence type="ECO:0000313" key="3">
    <source>
        <dbReference type="Proteomes" id="UP000289857"/>
    </source>
</evidence>
<dbReference type="OrthoDB" id="1346937at2"/>
<accession>A0A4Q1KBC9</accession>
<feature type="signal peptide" evidence="1">
    <location>
        <begin position="1"/>
        <end position="17"/>
    </location>
</feature>
<protein>
    <recommendedName>
        <fullName evidence="4">Lipoprotein</fullName>
    </recommendedName>
</protein>
<dbReference type="PROSITE" id="PS51257">
    <property type="entry name" value="PROKAR_LIPOPROTEIN"/>
    <property type="match status" value="1"/>
</dbReference>
<feature type="chain" id="PRO_5020237768" description="Lipoprotein" evidence="1">
    <location>
        <begin position="18"/>
        <end position="172"/>
    </location>
</feature>
<dbReference type="AlphaFoldDB" id="A0A4Q1KBC9"/>
<dbReference type="Proteomes" id="UP000289857">
    <property type="component" value="Unassembled WGS sequence"/>
</dbReference>
<dbReference type="EMBL" id="SBKN01000001">
    <property type="protein sequence ID" value="RXR23911.1"/>
    <property type="molecule type" value="Genomic_DNA"/>
</dbReference>
<evidence type="ECO:0008006" key="4">
    <source>
        <dbReference type="Google" id="ProtNLM"/>
    </source>
</evidence>
<name>A0A4Q1KBC9_9FLAO</name>
<reference evidence="3" key="1">
    <citation type="submission" date="2019-01" db="EMBL/GenBank/DDBJ databases">
        <title>Cytophagaceae bacterium strain CAR-16.</title>
        <authorList>
            <person name="Chen W.-M."/>
        </authorList>
    </citation>
    <scope>NUCLEOTIDE SEQUENCE [LARGE SCALE GENOMIC DNA]</scope>
    <source>
        <strain evidence="3">WWJ-16</strain>
    </source>
</reference>
<keyword evidence="1" id="KW-0732">Signal</keyword>
<evidence type="ECO:0000256" key="1">
    <source>
        <dbReference type="SAM" id="SignalP"/>
    </source>
</evidence>
<gene>
    <name evidence="2" type="ORF">EQG61_00275</name>
</gene>
<sequence>MKSLVSFTLMFVFCALATSCSVTQQKFNAIETVKTKGNGWKDNYAIQSIDSVTKSRNLIELLELNRYNADSIYHLEITTKALVIHFRDRLGSNHFLQYEGKLKRHCFEFYTEYETLNFPPLLIMTQKTKFQLYRQPDASLVVLKSFDHSGMLFIMGAGNSGSYYSIFKSISR</sequence>
<proteinExistence type="predicted"/>
<evidence type="ECO:0000313" key="2">
    <source>
        <dbReference type="EMBL" id="RXR23911.1"/>
    </source>
</evidence>
<keyword evidence="3" id="KW-1185">Reference proteome</keyword>
<dbReference type="RefSeq" id="WP_129459877.1">
    <property type="nucleotide sequence ID" value="NZ_SBKN01000001.1"/>
</dbReference>